<reference evidence="1 2" key="1">
    <citation type="submission" date="2020-08" db="EMBL/GenBank/DDBJ databases">
        <authorList>
            <person name="Liu C."/>
            <person name="Sun Q."/>
        </authorList>
    </citation>
    <scope>NUCLEOTIDE SEQUENCE [LARGE SCALE GENOMIC DNA]</scope>
    <source>
        <strain evidence="1 2">NSJ-61</strain>
    </source>
</reference>
<accession>A0A7G9GLT3</accession>
<evidence type="ECO:0000313" key="1">
    <source>
        <dbReference type="EMBL" id="QNM11765.1"/>
    </source>
</evidence>
<sequence length="72" mass="8542">MKCKECKYCHYGGTGLAGGYKCRHPKLEECAEKYEKKTNKRMTKACWYIGFKLIKTSLRYCPYKMEENENEV</sequence>
<dbReference type="AlphaFoldDB" id="A0A7G9GLT3"/>
<dbReference type="KEGG" id="ehn:H9Q80_16180"/>
<protein>
    <submittedName>
        <fullName evidence="1">Uncharacterized protein</fullName>
    </submittedName>
</protein>
<keyword evidence="2" id="KW-1185">Reference proteome</keyword>
<organism evidence="1 2">
    <name type="scientific">[Eubacterium] hominis</name>
    <dbReference type="NCBI Taxonomy" id="2764325"/>
    <lineage>
        <taxon>Bacteria</taxon>
        <taxon>Bacillati</taxon>
        <taxon>Bacillota</taxon>
        <taxon>Erysipelotrichia</taxon>
        <taxon>Erysipelotrichales</taxon>
        <taxon>Erysipelotrichaceae</taxon>
        <taxon>Amedibacillus</taxon>
    </lineage>
</organism>
<gene>
    <name evidence="1" type="ORF">H9Q80_16180</name>
</gene>
<evidence type="ECO:0000313" key="2">
    <source>
        <dbReference type="Proteomes" id="UP000515856"/>
    </source>
</evidence>
<name>A0A7G9GLT3_9FIRM</name>
<dbReference type="RefSeq" id="WP_117452092.1">
    <property type="nucleotide sequence ID" value="NZ_CP060636.1"/>
</dbReference>
<dbReference type="EMBL" id="CP060636">
    <property type="protein sequence ID" value="QNM11765.1"/>
    <property type="molecule type" value="Genomic_DNA"/>
</dbReference>
<dbReference type="Proteomes" id="UP000515856">
    <property type="component" value="Chromosome"/>
</dbReference>
<proteinExistence type="predicted"/>